<organism evidence="1 2">
    <name type="scientific">Tissierella creatinophila DSM 6911</name>
    <dbReference type="NCBI Taxonomy" id="1123403"/>
    <lineage>
        <taxon>Bacteria</taxon>
        <taxon>Bacillati</taxon>
        <taxon>Bacillota</taxon>
        <taxon>Tissierellia</taxon>
        <taxon>Tissierellales</taxon>
        <taxon>Tissierellaceae</taxon>
        <taxon>Tissierella</taxon>
    </lineage>
</organism>
<dbReference type="Proteomes" id="UP000186112">
    <property type="component" value="Unassembled WGS sequence"/>
</dbReference>
<keyword evidence="2" id="KW-1185">Reference proteome</keyword>
<comment type="caution">
    <text evidence="1">The sequence shown here is derived from an EMBL/GenBank/DDBJ whole genome shotgun (WGS) entry which is preliminary data.</text>
</comment>
<evidence type="ECO:0000313" key="1">
    <source>
        <dbReference type="EMBL" id="OLS02460.1"/>
    </source>
</evidence>
<proteinExistence type="predicted"/>
<gene>
    <name evidence="1" type="ORF">TICRE_15780</name>
</gene>
<name>A0A1U7M5C7_TISCR</name>
<accession>A0A1U7M5C7</accession>
<dbReference type="EMBL" id="LTDM01000027">
    <property type="protein sequence ID" value="OLS02460.1"/>
    <property type="molecule type" value="Genomic_DNA"/>
</dbReference>
<evidence type="ECO:0008006" key="3">
    <source>
        <dbReference type="Google" id="ProtNLM"/>
    </source>
</evidence>
<dbReference type="RefSeq" id="WP_075726846.1">
    <property type="nucleotide sequence ID" value="NZ_LTDM01000027.1"/>
</dbReference>
<dbReference type="PROSITE" id="PS51257">
    <property type="entry name" value="PROKAR_LIPOPROTEIN"/>
    <property type="match status" value="1"/>
</dbReference>
<protein>
    <recommendedName>
        <fullName evidence="3">Lipoprotein</fullName>
    </recommendedName>
</protein>
<reference evidence="1 2" key="1">
    <citation type="submission" date="2016-02" db="EMBL/GenBank/DDBJ databases">
        <title>Genome sequence of Tissierella creatinophila DSM 6911.</title>
        <authorList>
            <person name="Poehlein A."/>
            <person name="Daniel R."/>
        </authorList>
    </citation>
    <scope>NUCLEOTIDE SEQUENCE [LARGE SCALE GENOMIC DNA]</scope>
    <source>
        <strain evidence="1 2">DSM 6911</strain>
    </source>
</reference>
<dbReference type="AlphaFoldDB" id="A0A1U7M5C7"/>
<sequence>MINLKRISLILIISLSLGGCSTSDKDIIHKDTNNSSFIEFELDNNSNFIHKTYELKINKTQSNLELVDVDEKNSKLYTSFTSNQKTIYKVNNLYNNNHEILLYESENVFATALSGIYKDTLYVVETLSEGDKFTTEIVLIDSKKNVNKYKVSTMDKIPYAQQIDNILVINYEIVNKNIVESYLVCFDIDTKKLNIIVIV</sequence>
<evidence type="ECO:0000313" key="2">
    <source>
        <dbReference type="Proteomes" id="UP000186112"/>
    </source>
</evidence>